<dbReference type="AlphaFoldDB" id="A0A839SEK6"/>
<proteinExistence type="predicted"/>
<dbReference type="RefSeq" id="WP_183476060.1">
    <property type="nucleotide sequence ID" value="NZ_JACHWX010000009.1"/>
</dbReference>
<reference evidence="2" key="1">
    <citation type="submission" date="2020-08" db="EMBL/GenBank/DDBJ databases">
        <title>Genomic Encyclopedia of Type Strains, Phase III (KMG-III): the genomes of soil and plant-associated and newly described type strains.</title>
        <authorList>
            <person name="Whitman W."/>
        </authorList>
    </citation>
    <scope>NUCLEOTIDE SEQUENCE [LARGE SCALE GENOMIC DNA]</scope>
    <source>
        <strain evidence="2">CECT 8628</strain>
    </source>
</reference>
<feature type="transmembrane region" description="Helical" evidence="1">
    <location>
        <begin position="102"/>
        <end position="125"/>
    </location>
</feature>
<evidence type="ECO:0000256" key="1">
    <source>
        <dbReference type="SAM" id="Phobius"/>
    </source>
</evidence>
<comment type="caution">
    <text evidence="2">The sequence shown here is derived from an EMBL/GenBank/DDBJ whole genome shotgun (WGS) entry which is preliminary data.</text>
</comment>
<gene>
    <name evidence="2" type="ORF">FHS11_003151</name>
</gene>
<keyword evidence="1" id="KW-0812">Transmembrane</keyword>
<evidence type="ECO:0000313" key="2">
    <source>
        <dbReference type="EMBL" id="MBB3056725.1"/>
    </source>
</evidence>
<accession>A0A839SEK6</accession>
<name>A0A839SEK6_9SPHI</name>
<organism evidence="2 3">
    <name type="scientific">Mucilaginibacter gotjawali</name>
    <dbReference type="NCBI Taxonomy" id="1550579"/>
    <lineage>
        <taxon>Bacteria</taxon>
        <taxon>Pseudomonadati</taxon>
        <taxon>Bacteroidota</taxon>
        <taxon>Sphingobacteriia</taxon>
        <taxon>Sphingobacteriales</taxon>
        <taxon>Sphingobacteriaceae</taxon>
        <taxon>Mucilaginibacter</taxon>
    </lineage>
</organism>
<keyword evidence="3" id="KW-1185">Reference proteome</keyword>
<keyword evidence="1" id="KW-1133">Transmembrane helix</keyword>
<protein>
    <submittedName>
        <fullName evidence="2">UDP-galactopyranose mutase</fullName>
    </submittedName>
</protein>
<dbReference type="EMBL" id="JACHWX010000009">
    <property type="protein sequence ID" value="MBB3056725.1"/>
    <property type="molecule type" value="Genomic_DNA"/>
</dbReference>
<evidence type="ECO:0000313" key="3">
    <source>
        <dbReference type="Proteomes" id="UP000539265"/>
    </source>
</evidence>
<dbReference type="Proteomes" id="UP000539265">
    <property type="component" value="Unassembled WGS sequence"/>
</dbReference>
<sequence length="178" mass="19897">MSGINELKDKVDYLDEVLNNLIKKNNEDVKKSFDGVKMEALTKKIETLIGKTHLTNELLETFHKEYSAQLFANVFETLDKKITAIPKVVLTRHHHSFESKSWGYLAVVGILTAITAVAVGLAVGYRIENHRIETDADKFEIMQALYPVSTGKVNAAYEKNADSLKNVAEEKAKNSASK</sequence>
<keyword evidence="1" id="KW-0472">Membrane</keyword>